<dbReference type="Proteomes" id="UP000030765">
    <property type="component" value="Unassembled WGS sequence"/>
</dbReference>
<evidence type="ECO:0000313" key="4">
    <source>
        <dbReference type="Proteomes" id="UP000030765"/>
    </source>
</evidence>
<sequence length="116" mass="13502">MAHQNRPQNGNDWIVQSRRRYGIDLDQKNPVRNLQHRFFARNTIRTGKRATIRCGIKITRPPEQRLEGTDERWLSWGRGAWGKESKHPAGTKWPGQTREGKMEMSNVAVPRSTLIK</sequence>
<proteinExistence type="predicted"/>
<dbReference type="EMBL" id="KE525333">
    <property type="protein sequence ID" value="KFB47717.1"/>
    <property type="molecule type" value="Genomic_DNA"/>
</dbReference>
<evidence type="ECO:0000313" key="2">
    <source>
        <dbReference type="EMBL" id="KFB47717.1"/>
    </source>
</evidence>
<dbReference type="VEuPathDB" id="VectorBase:ASIC015782"/>
<organism evidence="2">
    <name type="scientific">Anopheles sinensis</name>
    <name type="common">Mosquito</name>
    <dbReference type="NCBI Taxonomy" id="74873"/>
    <lineage>
        <taxon>Eukaryota</taxon>
        <taxon>Metazoa</taxon>
        <taxon>Ecdysozoa</taxon>
        <taxon>Arthropoda</taxon>
        <taxon>Hexapoda</taxon>
        <taxon>Insecta</taxon>
        <taxon>Pterygota</taxon>
        <taxon>Neoptera</taxon>
        <taxon>Endopterygota</taxon>
        <taxon>Diptera</taxon>
        <taxon>Nematocera</taxon>
        <taxon>Culicoidea</taxon>
        <taxon>Culicidae</taxon>
        <taxon>Anophelinae</taxon>
        <taxon>Anopheles</taxon>
    </lineage>
</organism>
<evidence type="ECO:0000313" key="3">
    <source>
        <dbReference type="EnsemblMetazoa" id="ASIC015782-PA"/>
    </source>
</evidence>
<name>A0A084WBX3_ANOSI</name>
<protein>
    <submittedName>
        <fullName evidence="2 3">Zinc finger protein 470</fullName>
    </submittedName>
</protein>
<dbReference type="AlphaFoldDB" id="A0A084WBX3"/>
<accession>A0A084WBX3</accession>
<evidence type="ECO:0000256" key="1">
    <source>
        <dbReference type="SAM" id="MobiDB-lite"/>
    </source>
</evidence>
<gene>
    <name evidence="2" type="ORF">ZHAS_00015782</name>
</gene>
<dbReference type="EMBL" id="ATLV01022505">
    <property type="status" value="NOT_ANNOTATED_CDS"/>
    <property type="molecule type" value="Genomic_DNA"/>
</dbReference>
<feature type="region of interest" description="Disordered" evidence="1">
    <location>
        <begin position="78"/>
        <end position="116"/>
    </location>
</feature>
<reference evidence="2 4" key="1">
    <citation type="journal article" date="2014" name="BMC Genomics">
        <title>Genome sequence of Anopheles sinensis provides insight into genetics basis of mosquito competence for malaria parasites.</title>
        <authorList>
            <person name="Zhou D."/>
            <person name="Zhang D."/>
            <person name="Ding G."/>
            <person name="Shi L."/>
            <person name="Hou Q."/>
            <person name="Ye Y."/>
            <person name="Xu Y."/>
            <person name="Zhou H."/>
            <person name="Xiong C."/>
            <person name="Li S."/>
            <person name="Yu J."/>
            <person name="Hong S."/>
            <person name="Yu X."/>
            <person name="Zou P."/>
            <person name="Chen C."/>
            <person name="Chang X."/>
            <person name="Wang W."/>
            <person name="Lv Y."/>
            <person name="Sun Y."/>
            <person name="Ma L."/>
            <person name="Shen B."/>
            <person name="Zhu C."/>
        </authorList>
    </citation>
    <scope>NUCLEOTIDE SEQUENCE [LARGE SCALE GENOMIC DNA]</scope>
</reference>
<keyword evidence="4" id="KW-1185">Reference proteome</keyword>
<dbReference type="EnsemblMetazoa" id="ASIC015782-RA">
    <property type="protein sequence ID" value="ASIC015782-PA"/>
    <property type="gene ID" value="ASIC015782"/>
</dbReference>
<reference evidence="3" key="2">
    <citation type="submission" date="2020-05" db="UniProtKB">
        <authorList>
            <consortium name="EnsemblMetazoa"/>
        </authorList>
    </citation>
    <scope>IDENTIFICATION</scope>
</reference>